<dbReference type="WBParaSite" id="Hba_10464">
    <property type="protein sequence ID" value="Hba_10464"/>
    <property type="gene ID" value="Hba_10464"/>
</dbReference>
<proteinExistence type="predicted"/>
<name>A0A1I7WZ64_HETBA</name>
<organism evidence="1 2">
    <name type="scientific">Heterorhabditis bacteriophora</name>
    <name type="common">Entomopathogenic nematode worm</name>
    <dbReference type="NCBI Taxonomy" id="37862"/>
    <lineage>
        <taxon>Eukaryota</taxon>
        <taxon>Metazoa</taxon>
        <taxon>Ecdysozoa</taxon>
        <taxon>Nematoda</taxon>
        <taxon>Chromadorea</taxon>
        <taxon>Rhabditida</taxon>
        <taxon>Rhabditina</taxon>
        <taxon>Rhabditomorpha</taxon>
        <taxon>Strongyloidea</taxon>
        <taxon>Heterorhabditidae</taxon>
        <taxon>Heterorhabditis</taxon>
    </lineage>
</organism>
<keyword evidence="1" id="KW-1185">Reference proteome</keyword>
<protein>
    <submittedName>
        <fullName evidence="2">Uncharacterized protein</fullName>
    </submittedName>
</protein>
<reference evidence="2" key="1">
    <citation type="submission" date="2016-11" db="UniProtKB">
        <authorList>
            <consortium name="WormBaseParasite"/>
        </authorList>
    </citation>
    <scope>IDENTIFICATION</scope>
</reference>
<dbReference type="AlphaFoldDB" id="A0A1I7WZ64"/>
<accession>A0A1I7WZ64</accession>
<evidence type="ECO:0000313" key="2">
    <source>
        <dbReference type="WBParaSite" id="Hba_10464"/>
    </source>
</evidence>
<sequence length="43" mass="5014">MFCDGYSDDLVNRFTLCFCKALSISLFFFLPNSFDLYNNCCPK</sequence>
<evidence type="ECO:0000313" key="1">
    <source>
        <dbReference type="Proteomes" id="UP000095283"/>
    </source>
</evidence>
<dbReference type="Proteomes" id="UP000095283">
    <property type="component" value="Unplaced"/>
</dbReference>